<evidence type="ECO:0000256" key="1">
    <source>
        <dbReference type="SAM" id="Phobius"/>
    </source>
</evidence>
<organism evidence="3 4">
    <name type="scientific">Jiella pelagia</name>
    <dbReference type="NCBI Taxonomy" id="2986949"/>
    <lineage>
        <taxon>Bacteria</taxon>
        <taxon>Pseudomonadati</taxon>
        <taxon>Pseudomonadota</taxon>
        <taxon>Alphaproteobacteria</taxon>
        <taxon>Hyphomicrobiales</taxon>
        <taxon>Aurantimonadaceae</taxon>
        <taxon>Jiella</taxon>
    </lineage>
</organism>
<reference evidence="3" key="1">
    <citation type="submission" date="2022-12" db="EMBL/GenBank/DDBJ databases">
        <title>Jiella pelagia sp. nov., isolated from phosphonate enriched culture of Northwest Pacific surface seawater.</title>
        <authorList>
            <person name="Shin D.Y."/>
            <person name="Hwang C.Y."/>
        </authorList>
    </citation>
    <scope>NUCLEOTIDE SEQUENCE</scope>
    <source>
        <strain evidence="3">HL-NP1</strain>
    </source>
</reference>
<keyword evidence="1" id="KW-0472">Membrane</keyword>
<keyword evidence="4" id="KW-1185">Reference proteome</keyword>
<gene>
    <name evidence="3" type="ORF">OH818_15585</name>
</gene>
<feature type="domain" description="Putative Flp pilus-assembly TadG-like N-terminal" evidence="2">
    <location>
        <begin position="27"/>
        <end position="72"/>
    </location>
</feature>
<proteinExistence type="predicted"/>
<accession>A0ABY7BTM9</accession>
<dbReference type="InterPro" id="IPR028087">
    <property type="entry name" value="Tad_N"/>
</dbReference>
<dbReference type="RefSeq" id="WP_268879491.1">
    <property type="nucleotide sequence ID" value="NZ_CP114029.1"/>
</dbReference>
<dbReference type="Pfam" id="PF13400">
    <property type="entry name" value="Tad"/>
    <property type="match status" value="1"/>
</dbReference>
<protein>
    <submittedName>
        <fullName evidence="3">Pilus assembly protein TadG-related protein</fullName>
    </submittedName>
</protein>
<dbReference type="Proteomes" id="UP001164020">
    <property type="component" value="Chromosome"/>
</dbReference>
<name>A0ABY7BTM9_9HYPH</name>
<dbReference type="EMBL" id="CP114029">
    <property type="protein sequence ID" value="WAP67042.1"/>
    <property type="molecule type" value="Genomic_DNA"/>
</dbReference>
<evidence type="ECO:0000313" key="4">
    <source>
        <dbReference type="Proteomes" id="UP001164020"/>
    </source>
</evidence>
<keyword evidence="1" id="KW-0812">Transmembrane</keyword>
<sequence>MTLRHHGKGSRRGIFGALRGFARADAGNFGIILGLTAIPVIVAMGGAVDYSNALREKSGVQAAADAAALSAAKYSGKDEDARQARADMFFKANLNPDIAVKSTALKKVDGAWVYDANFAMPTAFLGLMNVNEPRHVGPVRRRAGGHPA</sequence>
<evidence type="ECO:0000259" key="2">
    <source>
        <dbReference type="Pfam" id="PF13400"/>
    </source>
</evidence>
<feature type="transmembrane region" description="Helical" evidence="1">
    <location>
        <begin position="29"/>
        <end position="48"/>
    </location>
</feature>
<keyword evidence="1" id="KW-1133">Transmembrane helix</keyword>
<evidence type="ECO:0000313" key="3">
    <source>
        <dbReference type="EMBL" id="WAP67042.1"/>
    </source>
</evidence>